<dbReference type="OrthoDB" id="3832628at2759"/>
<dbReference type="Gene3D" id="2.60.40.640">
    <property type="match status" value="1"/>
</dbReference>
<evidence type="ECO:0000259" key="2">
    <source>
        <dbReference type="Pfam" id="PF13002"/>
    </source>
</evidence>
<evidence type="ECO:0000256" key="1">
    <source>
        <dbReference type="SAM" id="MobiDB-lite"/>
    </source>
</evidence>
<feature type="region of interest" description="Disordered" evidence="1">
    <location>
        <begin position="1"/>
        <end position="91"/>
    </location>
</feature>
<reference evidence="4" key="1">
    <citation type="journal article" date="2012" name="PLoS Genet.">
        <title>The genomes of the fungal plant pathogens Cladosporium fulvum and Dothistroma septosporum reveal adaptation to different hosts and lifestyles but also signatures of common ancestry.</title>
        <authorList>
            <person name="de Wit P.J.G.M."/>
            <person name="van der Burgt A."/>
            <person name="Oekmen B."/>
            <person name="Stergiopoulos I."/>
            <person name="Abd-Elsalam K.A."/>
            <person name="Aerts A.L."/>
            <person name="Bahkali A.H."/>
            <person name="Beenen H.G."/>
            <person name="Chettri P."/>
            <person name="Cox M.P."/>
            <person name="Datema E."/>
            <person name="de Vries R.P."/>
            <person name="Dhillon B."/>
            <person name="Ganley A.R."/>
            <person name="Griffiths S.A."/>
            <person name="Guo Y."/>
            <person name="Hamelin R.C."/>
            <person name="Henrissat B."/>
            <person name="Kabir M.S."/>
            <person name="Jashni M.K."/>
            <person name="Kema G."/>
            <person name="Klaubauf S."/>
            <person name="Lapidus A."/>
            <person name="Levasseur A."/>
            <person name="Lindquist E."/>
            <person name="Mehrabi R."/>
            <person name="Ohm R.A."/>
            <person name="Owen T.J."/>
            <person name="Salamov A."/>
            <person name="Schwelm A."/>
            <person name="Schijlen E."/>
            <person name="Sun H."/>
            <person name="van den Burg H.A."/>
            <person name="van Ham R.C.H.J."/>
            <person name="Zhang S."/>
            <person name="Goodwin S.B."/>
            <person name="Grigoriev I.V."/>
            <person name="Collemare J."/>
            <person name="Bradshaw R.E."/>
        </authorList>
    </citation>
    <scope>NUCLEOTIDE SEQUENCE [LARGE SCALE GENOMIC DNA]</scope>
    <source>
        <strain evidence="4">NZE10 / CBS 128990</strain>
    </source>
</reference>
<feature type="compositionally biased region" description="Polar residues" evidence="1">
    <location>
        <begin position="12"/>
        <end position="27"/>
    </location>
</feature>
<organism evidence="3 4">
    <name type="scientific">Dothistroma septosporum (strain NZE10 / CBS 128990)</name>
    <name type="common">Red band needle blight fungus</name>
    <name type="synonym">Mycosphaerella pini</name>
    <dbReference type="NCBI Taxonomy" id="675120"/>
    <lineage>
        <taxon>Eukaryota</taxon>
        <taxon>Fungi</taxon>
        <taxon>Dikarya</taxon>
        <taxon>Ascomycota</taxon>
        <taxon>Pezizomycotina</taxon>
        <taxon>Dothideomycetes</taxon>
        <taxon>Dothideomycetidae</taxon>
        <taxon>Mycosphaerellales</taxon>
        <taxon>Mycosphaerellaceae</taxon>
        <taxon>Dothistroma</taxon>
    </lineage>
</organism>
<proteinExistence type="predicted"/>
<dbReference type="Pfam" id="PF13002">
    <property type="entry name" value="LDB19"/>
    <property type="match status" value="1"/>
</dbReference>
<gene>
    <name evidence="3" type="ORF">DOTSEDRAFT_69937</name>
</gene>
<evidence type="ECO:0000313" key="4">
    <source>
        <dbReference type="Proteomes" id="UP000016933"/>
    </source>
</evidence>
<evidence type="ECO:0000313" key="3">
    <source>
        <dbReference type="EMBL" id="EME48161.1"/>
    </source>
</evidence>
<feature type="domain" description="LDB19 N-terminal" evidence="2">
    <location>
        <begin position="135"/>
        <end position="312"/>
    </location>
</feature>
<dbReference type="InterPro" id="IPR024391">
    <property type="entry name" value="LDB19_N"/>
</dbReference>
<dbReference type="STRING" id="675120.N1PXA7"/>
<dbReference type="Proteomes" id="UP000016933">
    <property type="component" value="Unassembled WGS sequence"/>
</dbReference>
<protein>
    <recommendedName>
        <fullName evidence="2">LDB19 N-terminal domain-containing protein</fullName>
    </recommendedName>
</protein>
<feature type="compositionally biased region" description="Low complexity" evidence="1">
    <location>
        <begin position="533"/>
        <end position="555"/>
    </location>
</feature>
<dbReference type="OMA" id="MVVAEEW"/>
<reference evidence="3 4" key="2">
    <citation type="journal article" date="2012" name="PLoS Pathog.">
        <title>Diverse lifestyles and strategies of plant pathogenesis encoded in the genomes of eighteen Dothideomycetes fungi.</title>
        <authorList>
            <person name="Ohm R.A."/>
            <person name="Feau N."/>
            <person name="Henrissat B."/>
            <person name="Schoch C.L."/>
            <person name="Horwitz B.A."/>
            <person name="Barry K.W."/>
            <person name="Condon B.J."/>
            <person name="Copeland A.C."/>
            <person name="Dhillon B."/>
            <person name="Glaser F."/>
            <person name="Hesse C.N."/>
            <person name="Kosti I."/>
            <person name="LaButti K."/>
            <person name="Lindquist E.A."/>
            <person name="Lucas S."/>
            <person name="Salamov A.A."/>
            <person name="Bradshaw R.E."/>
            <person name="Ciuffetti L."/>
            <person name="Hamelin R.C."/>
            <person name="Kema G.H.J."/>
            <person name="Lawrence C."/>
            <person name="Scott J.A."/>
            <person name="Spatafora J.W."/>
            <person name="Turgeon B.G."/>
            <person name="de Wit P.J.G.M."/>
            <person name="Zhong S."/>
            <person name="Goodwin S.B."/>
            <person name="Grigoriev I.V."/>
        </authorList>
    </citation>
    <scope>NUCLEOTIDE SEQUENCE [LARGE SCALE GENOMIC DNA]</scope>
    <source>
        <strain evidence="4">NZE10 / CBS 128990</strain>
    </source>
</reference>
<feature type="compositionally biased region" description="Basic and acidic residues" evidence="1">
    <location>
        <begin position="30"/>
        <end position="47"/>
    </location>
</feature>
<feature type="region of interest" description="Disordered" evidence="1">
    <location>
        <begin position="523"/>
        <end position="577"/>
    </location>
</feature>
<sequence>MPARILGLDFGRNSSAQNVDNVASTALKTKLKDRPFETRRGSMDKFVKRPGALLALGKKTSSDNKSSSKDRSSSKDKHASAPRSPVRSAPVKLNLHMESPPALMLDPPSQSSGVIVSGQLHITANAPDVTLESCKLFLEKTTMTKKPIQDKCRDCITQIVDIAEWDFFKKPKTFKASAGMQSIPFSHRLPGNIPATTHGQLGSVEYSLHCRAKTTTGEECEYRHELLITRAIRPGPDKTSVRVFPPTNLTLHVVLPNIIHPIGEFPVQCRMTGITTRRDDTQTRWRLRKLTWRIEENESMISPACNTHVDKLGEGKGMKHDTNRTLGIDELKHGWKTDFSEGEVEGEFMAHIQSGTKPNCGMDTGTGFKIAHNLVLELVIAEEWAPNKKPESATPTGAARVLRTQFALNVTERAGMGIAWDDEQPPMYEDVPASPPHYQNDHTSILEYEGEDLHVDIESLDLNSEERLSTSGGTIIDLPQSLPPSYSTAGGGLGFSDPNFALPSSSRAPFGIGMSSSSAIAGSSREAAPVAGSSRDTTSTTSAAATPRVSAAASRPDAVTDDDDLMQALDRSRSRHG</sequence>
<name>N1PXA7_DOTSN</name>
<dbReference type="HOGENOM" id="CLU_026015_0_0_1"/>
<dbReference type="AlphaFoldDB" id="N1PXA7"/>
<feature type="compositionally biased region" description="Basic and acidic residues" evidence="1">
    <location>
        <begin position="60"/>
        <end position="79"/>
    </location>
</feature>
<dbReference type="EMBL" id="KB446536">
    <property type="protein sequence ID" value="EME48161.1"/>
    <property type="molecule type" value="Genomic_DNA"/>
</dbReference>
<dbReference type="eggNOG" id="ENOG502QS9U">
    <property type="taxonomic scope" value="Eukaryota"/>
</dbReference>
<keyword evidence="4" id="KW-1185">Reference proteome</keyword>
<accession>N1PXA7</accession>
<dbReference type="InterPro" id="IPR014752">
    <property type="entry name" value="Arrestin-like_C"/>
</dbReference>